<keyword evidence="4 7" id="KW-0812">Transmembrane</keyword>
<feature type="transmembrane region" description="Helical" evidence="7">
    <location>
        <begin position="233"/>
        <end position="250"/>
    </location>
</feature>
<keyword evidence="6 7" id="KW-0472">Membrane</keyword>
<feature type="transmembrane region" description="Helical" evidence="7">
    <location>
        <begin position="47"/>
        <end position="65"/>
    </location>
</feature>
<feature type="transmembrane region" description="Helical" evidence="7">
    <location>
        <begin position="85"/>
        <end position="107"/>
    </location>
</feature>
<dbReference type="GO" id="GO:0005886">
    <property type="term" value="C:plasma membrane"/>
    <property type="evidence" value="ECO:0007669"/>
    <property type="project" value="UniProtKB-SubCell"/>
</dbReference>
<dbReference type="EMBL" id="PPUQ01000013">
    <property type="protein sequence ID" value="RDC37325.1"/>
    <property type="molecule type" value="Genomic_DNA"/>
</dbReference>
<feature type="transmembrane region" description="Helical" evidence="7">
    <location>
        <begin position="262"/>
        <end position="285"/>
    </location>
</feature>
<evidence type="ECO:0000256" key="1">
    <source>
        <dbReference type="ARBA" id="ARBA00004651"/>
    </source>
</evidence>
<comment type="subcellular location">
    <subcellularLocation>
        <location evidence="1">Cell membrane</location>
        <topology evidence="1">Multi-pass membrane protein</topology>
    </subcellularLocation>
</comment>
<proteinExistence type="inferred from homology"/>
<comment type="similarity">
    <text evidence="2">Belongs to the NrfD family.</text>
</comment>
<organism evidence="8 11">
    <name type="scientific">Eggerthella lenta</name>
    <name type="common">Eubacterium lentum</name>
    <dbReference type="NCBI Taxonomy" id="84112"/>
    <lineage>
        <taxon>Bacteria</taxon>
        <taxon>Bacillati</taxon>
        <taxon>Actinomycetota</taxon>
        <taxon>Coriobacteriia</taxon>
        <taxon>Eggerthellales</taxon>
        <taxon>Eggerthellaceae</taxon>
        <taxon>Eggerthella</taxon>
    </lineage>
</organism>
<evidence type="ECO:0000256" key="4">
    <source>
        <dbReference type="ARBA" id="ARBA00022692"/>
    </source>
</evidence>
<dbReference type="PANTHER" id="PTHR34856">
    <property type="entry name" value="PROTEIN NRFD"/>
    <property type="match status" value="1"/>
</dbReference>
<dbReference type="InterPro" id="IPR052049">
    <property type="entry name" value="Electron_transfer_protein"/>
</dbReference>
<dbReference type="Proteomes" id="UP000253915">
    <property type="component" value="Unassembled WGS sequence"/>
</dbReference>
<dbReference type="InterPro" id="IPR005614">
    <property type="entry name" value="NrfD-like"/>
</dbReference>
<keyword evidence="3" id="KW-1003">Cell membrane</keyword>
<evidence type="ECO:0000256" key="6">
    <source>
        <dbReference type="ARBA" id="ARBA00023136"/>
    </source>
</evidence>
<feature type="transmembrane region" description="Helical" evidence="7">
    <location>
        <begin position="190"/>
        <end position="213"/>
    </location>
</feature>
<dbReference type="Gene3D" id="1.20.1630.10">
    <property type="entry name" value="Formate dehydrogenase/DMSO reductase domain"/>
    <property type="match status" value="1"/>
</dbReference>
<comment type="caution">
    <text evidence="8">The sequence shown here is derived from an EMBL/GenBank/DDBJ whole genome shotgun (WGS) entry which is preliminary data.</text>
</comment>
<evidence type="ECO:0000313" key="10">
    <source>
        <dbReference type="Proteomes" id="UP000253915"/>
    </source>
</evidence>
<dbReference type="Pfam" id="PF03916">
    <property type="entry name" value="NrfD"/>
    <property type="match status" value="1"/>
</dbReference>
<evidence type="ECO:0000313" key="9">
    <source>
        <dbReference type="EMBL" id="RDC37325.1"/>
    </source>
</evidence>
<reference evidence="8 11" key="2">
    <citation type="submission" date="2019-11" db="EMBL/GenBank/DDBJ databases">
        <title>Whole genome shotgun sequencing (WGS) data from Adlercreutzia equolifaciens ResAG-91, Eggerthella lenta MRI-F36, MRI-F37, MRI-F40, ResAG-49, ResAG-88, ResAG-121, ResAG-145, and Gordonibacter sp. ResAG-5, ResAG-26, ResAG-43, ResAG-50, ResAG-59.</title>
        <authorList>
            <person name="Stoll D.A."/>
            <person name="Danylec N."/>
            <person name="Franz C.M.A.P."/>
            <person name="Huch M."/>
        </authorList>
    </citation>
    <scope>NUCLEOTIDE SEQUENCE [LARGE SCALE GENOMIC DNA]</scope>
    <source>
        <strain evidence="8 11">ResAG-88</strain>
    </source>
</reference>
<evidence type="ECO:0000256" key="5">
    <source>
        <dbReference type="ARBA" id="ARBA00022989"/>
    </source>
</evidence>
<evidence type="ECO:0000313" key="8">
    <source>
        <dbReference type="EMBL" id="MVN33160.1"/>
    </source>
</evidence>
<evidence type="ECO:0000256" key="3">
    <source>
        <dbReference type="ARBA" id="ARBA00022475"/>
    </source>
</evidence>
<dbReference type="AlphaFoldDB" id="A0A3F3PB83"/>
<dbReference type="Proteomes" id="UP000436429">
    <property type="component" value="Unassembled WGS sequence"/>
</dbReference>
<gene>
    <name evidence="9" type="ORF">C1853_10180</name>
    <name evidence="8" type="ORF">GO726_08260</name>
</gene>
<accession>A0A3F3PB83</accession>
<dbReference type="RefSeq" id="WP_114518415.1">
    <property type="nucleotide sequence ID" value="NZ_AP025575.1"/>
</dbReference>
<feature type="transmembrane region" description="Helical" evidence="7">
    <location>
        <begin position="6"/>
        <end position="26"/>
    </location>
</feature>
<evidence type="ECO:0000313" key="11">
    <source>
        <dbReference type="Proteomes" id="UP000436429"/>
    </source>
</evidence>
<feature type="transmembrane region" description="Helical" evidence="7">
    <location>
        <begin position="119"/>
        <end position="143"/>
    </location>
</feature>
<protein>
    <submittedName>
        <fullName evidence="8">Polysulfide reductase</fullName>
    </submittedName>
</protein>
<feature type="transmembrane region" description="Helical" evidence="7">
    <location>
        <begin position="155"/>
        <end position="178"/>
    </location>
</feature>
<evidence type="ECO:0000256" key="7">
    <source>
        <dbReference type="SAM" id="Phobius"/>
    </source>
</evidence>
<dbReference type="EMBL" id="WPOM01000013">
    <property type="protein sequence ID" value="MVN33160.1"/>
    <property type="molecule type" value="Genomic_DNA"/>
</dbReference>
<sequence>MVSSYIAWYLFLAGAGGGAFLLGSFVDFALRVSNRSWLRGASAVTDAGLLAGPVLVALGTVFLTLDLGAPDQAFRLFLTPSGSLLSAGAWALALFCATAFAAFLMGFSDDGPGLRVAETVVSVFAALLALFVVLYAGVFLSLYPAVPFLNSPLVPIVFVASALATGAAVLTIIGFFRFSRDETIGGFASLLRLDAVLVAIEAIAIAAFIIVSLMGDEAAAHSAAELLSGHSAMLFWLGVVLAGIVVPLSVDVECLRSPNPSLFVVGAASTLLGGICLRFSLLVAAERFCLVDMSLLSFWM</sequence>
<evidence type="ECO:0000256" key="2">
    <source>
        <dbReference type="ARBA" id="ARBA00008929"/>
    </source>
</evidence>
<reference evidence="9 10" key="1">
    <citation type="journal article" date="2018" name="Elife">
        <title>Discovery and characterization of a prevalent human gut bacterial enzyme sufficient for the inactivation of a family of plant toxins.</title>
        <authorList>
            <person name="Koppel N."/>
            <person name="Bisanz J.E."/>
            <person name="Pandelia M.E."/>
            <person name="Turnbaugh P.J."/>
            <person name="Balskus E.P."/>
        </authorList>
    </citation>
    <scope>NUCLEOTIDE SEQUENCE [LARGE SCALE GENOMIC DNA]</scope>
    <source>
        <strain evidence="9 10">16A</strain>
    </source>
</reference>
<keyword evidence="5 7" id="KW-1133">Transmembrane helix</keyword>
<dbReference type="PANTHER" id="PTHR34856:SF2">
    <property type="entry name" value="PROTEIN NRFD"/>
    <property type="match status" value="1"/>
</dbReference>
<name>A0A3F3PB83_EGGLN</name>